<proteinExistence type="predicted"/>
<evidence type="ECO:0000313" key="4">
    <source>
        <dbReference type="EMBL" id="KAJ8598234.1"/>
    </source>
</evidence>
<dbReference type="SMART" id="SM00710">
    <property type="entry name" value="PbH1"/>
    <property type="match status" value="8"/>
</dbReference>
<dbReference type="Proteomes" id="UP001230188">
    <property type="component" value="Unassembled WGS sequence"/>
</dbReference>
<dbReference type="SMART" id="SM01411">
    <property type="entry name" value="Ephrin_rec_like"/>
    <property type="match status" value="1"/>
</dbReference>
<organism evidence="4 5">
    <name type="scientific">Chrysophaeum taylorii</name>
    <dbReference type="NCBI Taxonomy" id="2483200"/>
    <lineage>
        <taxon>Eukaryota</taxon>
        <taxon>Sar</taxon>
        <taxon>Stramenopiles</taxon>
        <taxon>Ochrophyta</taxon>
        <taxon>Pelagophyceae</taxon>
        <taxon>Pelagomonadales</taxon>
        <taxon>Pelagomonadaceae</taxon>
        <taxon>Chrysophaeum</taxon>
    </lineage>
</organism>
<dbReference type="InterPro" id="IPR011050">
    <property type="entry name" value="Pectin_lyase_fold/virulence"/>
</dbReference>
<dbReference type="EMBL" id="JAQMWT010000682">
    <property type="protein sequence ID" value="KAJ8598234.1"/>
    <property type="molecule type" value="Genomic_DNA"/>
</dbReference>
<reference evidence="4" key="1">
    <citation type="submission" date="2023-01" db="EMBL/GenBank/DDBJ databases">
        <title>Metagenome sequencing of chrysophaentin producing Chrysophaeum taylorii.</title>
        <authorList>
            <person name="Davison J."/>
            <person name="Bewley C."/>
        </authorList>
    </citation>
    <scope>NUCLEOTIDE SEQUENCE</scope>
    <source>
        <strain evidence="4">NIES-1699</strain>
    </source>
</reference>
<keyword evidence="2" id="KW-0472">Membrane</keyword>
<evidence type="ECO:0000259" key="3">
    <source>
        <dbReference type="Pfam" id="PF13229"/>
    </source>
</evidence>
<dbReference type="Gene3D" id="2.10.50.10">
    <property type="entry name" value="Tumor Necrosis Factor Receptor, subunit A, domain 2"/>
    <property type="match status" value="1"/>
</dbReference>
<dbReference type="InterPro" id="IPR039448">
    <property type="entry name" value="Beta_helix"/>
</dbReference>
<keyword evidence="2" id="KW-0812">Transmembrane</keyword>
<sequence>MTESVVIEMDAGTYNGTESQCGISMPSGASVDLTIRGASTGPVTIDCEYKALAMEFDDVAGNILIQGIVFARCAGKDWETGSIPGGAMRFTSSASGSETSTGVVIVNCSFVKASLAGSGWGSRGGALYIDDASPRFEDCDFVSNRAGISVAVYITGTTITRPRFTRCSFIDNVARAGGWGGVTVPEGSSSGVFEHCLFQGNVATFGGAIDDGGESTTLFYACEFVDNRGTLGGVFYGYASAQTRFEKCVFHDSYSTSSGGLMFLSSQVHTVFEDCVIDGALSGADAGVGKVQAATSLTMRRVRITNVEALSNGGALVVGSSGVTVLDDVIISDCISHGEAGAIVVTVKGTGKFEATNLIAERSTSSIAGGGFLFRTTDATTTISMTNVTATENYALESGGGLVVYDSLSRTTLRDVIFDYNTAGLQAGGASIRYPLDEDPSTFYFDMSDVMFVGNSALEGGGLVVLDAMAEFWPDNAAPNLTIRTALFAENRAEKIDRSGGQLSSTSFGGGIYIDDASEGVGASSLADDENCSRSRARLERLVGLENIILANGEADAGAGIFWGLSQDDVPTIPASEGSACTTERFKTTLLPWGVTFADNVAHSWGADAATTIVDFTLWHGLPTPLVRGERFDMVAQLKDKFHQHAKGRHGITFLTAQSIAPNTTLACEEQAADEKVATVIFSEGNATLLECWIDGQEGQIVEVVFSTTSTTATQTTSGTIAVDDRCEAGQYRAEDQSCSSCPAGRYTAEKNRQTECDACERGSAQPLAGQTSCSVCNDESYADERGMEECESCPENMRRDIDLNDPPETWIGVDRTQCQCVEEGFYFDSASFECFECEQKLGGGARCPEGSVLEDVGVDEGYWRGSLSSTRVRNCIFGDIACGGSRPTNPDQGVVAVAGDALCKTGYRGPLCALCDGKRFYSIVTKTCQPCGGAQRRLVAFLVLFAAVLACVGFGVAAWRFRSANNTASSSQSPTFGGGGGGGDFKFQFRVLCDAVFDTARFKIIWASYQIISVIGDVVSSKQAAPSGMLLRMLQFFRFDASEILAPFRCTSNAPRLNYYDQLLVSSLGPMTIVFILFLSVVPRASISLRARGHDPNDPRVWKDAVDATFSEHSRVSVLLTYILYPSTSAKIFSIWHCDREFDSSVGARLASDYSLKCSGSKYRSYVLFATCMILLIPIGIPVCYLCVLWSKRYRINPRHMDDHRAIALRSHDHTLDPYKPLFAHYSPNYWWFEPFELWRRALFVCGIANVGGSHRKALSGTILASGFAVLFRDVKPYSTLANSILNSVCALLIAICYFAAEALIHQDELRVDRTTVASILLVAIVCSGGAAAVAQVRDQMRADVEHLKQKESELREYEYSLDILELEIQLRAKNKNNNIDDPTTTKKQKTDTKKMSSPRPALTRMGGSTAALMNTKVKFDKSAVGLAQKRRLIAELQKTDELVRERRAAAANAGRDPFACWPGGSHAGGTSSQASFDHCAYPCWVISLTNLESLGASWITHEEALGSKLLERLTPGSQAPNPAFTFFISHAWEAPGQPDTDHNAKLRWLQNLRALVPIPPEQEIWIWFDYVSVPQQNRPLQLKAIKSLCSYVQLCSRFIPLIRDDHAEKTEGTFDAYCARGWCRLELLCALAPKKFSTGEWRKGPLRPVFRYYQDPSDSIAGPPLNFDLVVSNNPLDGDFTKIEDKEHVLPLLETIAQRFHEYAMSGSTACDATVNVAARPAWLVAMAYGDFGRDDDDGPPQDIKSIDIQIDD</sequence>
<feature type="transmembrane region" description="Helical" evidence="2">
    <location>
        <begin position="1286"/>
        <end position="1306"/>
    </location>
</feature>
<keyword evidence="5" id="KW-1185">Reference proteome</keyword>
<name>A0AAD7U6P8_9STRA</name>
<feature type="transmembrane region" description="Helical" evidence="2">
    <location>
        <begin position="1167"/>
        <end position="1192"/>
    </location>
</feature>
<feature type="transmembrane region" description="Helical" evidence="2">
    <location>
        <begin position="1064"/>
        <end position="1083"/>
    </location>
</feature>
<gene>
    <name evidence="4" type="ORF">CTAYLR_005475</name>
</gene>
<feature type="transmembrane region" description="Helical" evidence="2">
    <location>
        <begin position="1318"/>
        <end position="1336"/>
    </location>
</feature>
<dbReference type="InterPro" id="IPR006626">
    <property type="entry name" value="PbH1"/>
</dbReference>
<evidence type="ECO:0000256" key="2">
    <source>
        <dbReference type="SAM" id="Phobius"/>
    </source>
</evidence>
<protein>
    <recommendedName>
        <fullName evidence="3">Right handed beta helix domain-containing protein</fullName>
    </recommendedName>
</protein>
<dbReference type="SUPFAM" id="SSF51126">
    <property type="entry name" value="Pectin lyase-like"/>
    <property type="match status" value="2"/>
</dbReference>
<dbReference type="InterPro" id="IPR012334">
    <property type="entry name" value="Pectin_lyas_fold"/>
</dbReference>
<feature type="region of interest" description="Disordered" evidence="1">
    <location>
        <begin position="1378"/>
        <end position="1407"/>
    </location>
</feature>
<comment type="caution">
    <text evidence="4">The sequence shown here is derived from an EMBL/GenBank/DDBJ whole genome shotgun (WGS) entry which is preliminary data.</text>
</comment>
<accession>A0AAD7U6P8</accession>
<feature type="domain" description="Right handed beta helix" evidence="3">
    <location>
        <begin position="100"/>
        <end position="275"/>
    </location>
</feature>
<dbReference type="Gene3D" id="2.160.20.10">
    <property type="entry name" value="Single-stranded right-handed beta-helix, Pectin lyase-like"/>
    <property type="match status" value="1"/>
</dbReference>
<dbReference type="PANTHER" id="PTHR11319">
    <property type="entry name" value="G PROTEIN-COUPLED RECEPTOR-RELATED"/>
    <property type="match status" value="1"/>
</dbReference>
<feature type="transmembrane region" description="Helical" evidence="2">
    <location>
        <begin position="939"/>
        <end position="960"/>
    </location>
</feature>
<dbReference type="Pfam" id="PF13229">
    <property type="entry name" value="Beta_helix"/>
    <property type="match status" value="1"/>
</dbReference>
<keyword evidence="2" id="KW-1133">Transmembrane helix</keyword>
<evidence type="ECO:0000313" key="5">
    <source>
        <dbReference type="Proteomes" id="UP001230188"/>
    </source>
</evidence>
<dbReference type="PANTHER" id="PTHR11319:SF35">
    <property type="entry name" value="OUTER MEMBRANE PROTEIN PMPC-RELATED"/>
    <property type="match status" value="1"/>
</dbReference>
<evidence type="ECO:0000256" key="1">
    <source>
        <dbReference type="SAM" id="MobiDB-lite"/>
    </source>
</evidence>